<keyword evidence="3 7" id="KW-0808">Transferase</keyword>
<evidence type="ECO:0000313" key="9">
    <source>
        <dbReference type="EMBL" id="NNM44787.1"/>
    </source>
</evidence>
<keyword evidence="5 7" id="KW-1133">Transmembrane helix</keyword>
<feature type="transmembrane region" description="Helical" evidence="7">
    <location>
        <begin position="20"/>
        <end position="39"/>
    </location>
</feature>
<feature type="transmembrane region" description="Helical" evidence="7">
    <location>
        <begin position="90"/>
        <end position="112"/>
    </location>
</feature>
<feature type="transmembrane region" description="Helical" evidence="7">
    <location>
        <begin position="190"/>
        <end position="207"/>
    </location>
</feature>
<dbReference type="AlphaFoldDB" id="A0A849HJE5"/>
<keyword evidence="9" id="KW-0449">Lipoprotein</keyword>
<dbReference type="PROSITE" id="PS01311">
    <property type="entry name" value="LGT"/>
    <property type="match status" value="1"/>
</dbReference>
<feature type="region of interest" description="Disordered" evidence="8">
    <location>
        <begin position="278"/>
        <end position="301"/>
    </location>
</feature>
<feature type="transmembrane region" description="Helical" evidence="7">
    <location>
        <begin position="119"/>
        <end position="139"/>
    </location>
</feature>
<protein>
    <recommendedName>
        <fullName evidence="7">Phosphatidylglycerol--prolipoprotein diacylglyceryl transferase</fullName>
        <ecNumber evidence="7">2.5.1.145</ecNumber>
    </recommendedName>
</protein>
<comment type="pathway">
    <text evidence="7">Protein modification; lipoprotein biosynthesis (diacylglyceryl transfer).</text>
</comment>
<evidence type="ECO:0000256" key="7">
    <source>
        <dbReference type="HAMAP-Rule" id="MF_01147"/>
    </source>
</evidence>
<organism evidence="9 10">
    <name type="scientific">Knoellia koreensis</name>
    <dbReference type="NCBI Taxonomy" id="2730921"/>
    <lineage>
        <taxon>Bacteria</taxon>
        <taxon>Bacillati</taxon>
        <taxon>Actinomycetota</taxon>
        <taxon>Actinomycetes</taxon>
        <taxon>Micrococcales</taxon>
        <taxon>Intrasporangiaceae</taxon>
        <taxon>Knoellia</taxon>
    </lineage>
</organism>
<comment type="function">
    <text evidence="7">Catalyzes the transfer of the diacylglyceryl group from phosphatidylglycerol to the sulfhydryl group of the N-terminal cysteine of a prolipoprotein, the first step in the formation of mature lipoproteins.</text>
</comment>
<dbReference type="InterPro" id="IPR001640">
    <property type="entry name" value="Lgt"/>
</dbReference>
<comment type="subcellular location">
    <subcellularLocation>
        <location evidence="7">Cell membrane</location>
        <topology evidence="7">Multi-pass membrane protein</topology>
    </subcellularLocation>
</comment>
<evidence type="ECO:0000256" key="1">
    <source>
        <dbReference type="ARBA" id="ARBA00007150"/>
    </source>
</evidence>
<keyword evidence="9" id="KW-0328">Glycosyltransferase</keyword>
<evidence type="ECO:0000256" key="8">
    <source>
        <dbReference type="SAM" id="MobiDB-lite"/>
    </source>
</evidence>
<evidence type="ECO:0000256" key="2">
    <source>
        <dbReference type="ARBA" id="ARBA00022475"/>
    </source>
</evidence>
<keyword evidence="6 7" id="KW-0472">Membrane</keyword>
<keyword evidence="10" id="KW-1185">Reference proteome</keyword>
<dbReference type="UniPathway" id="UPA00664"/>
<gene>
    <name evidence="7" type="primary">lgt</name>
    <name evidence="9" type="ORF">HJG52_02065</name>
</gene>
<evidence type="ECO:0000256" key="4">
    <source>
        <dbReference type="ARBA" id="ARBA00022692"/>
    </source>
</evidence>
<dbReference type="GO" id="GO:0008961">
    <property type="term" value="F:phosphatidylglycerol-prolipoprotein diacylglyceryl transferase activity"/>
    <property type="evidence" value="ECO:0007669"/>
    <property type="project" value="UniProtKB-UniRule"/>
</dbReference>
<feature type="transmembrane region" description="Helical" evidence="7">
    <location>
        <begin position="51"/>
        <end position="70"/>
    </location>
</feature>
<keyword evidence="4 7" id="KW-0812">Transmembrane</keyword>
<dbReference type="PANTHER" id="PTHR30589:SF0">
    <property type="entry name" value="PHOSPHATIDYLGLYCEROL--PROLIPOPROTEIN DIACYLGLYCERYL TRANSFERASE"/>
    <property type="match status" value="1"/>
</dbReference>
<evidence type="ECO:0000256" key="3">
    <source>
        <dbReference type="ARBA" id="ARBA00022679"/>
    </source>
</evidence>
<accession>A0A849HJE5</accession>
<evidence type="ECO:0000313" key="10">
    <source>
        <dbReference type="Proteomes" id="UP000588586"/>
    </source>
</evidence>
<dbReference type="EC" id="2.5.1.145" evidence="7"/>
<comment type="caution">
    <text evidence="9">The sequence shown here is derived from an EMBL/GenBank/DDBJ whole genome shotgun (WGS) entry which is preliminary data.</text>
</comment>
<proteinExistence type="inferred from homology"/>
<comment type="catalytic activity">
    <reaction evidence="7">
        <text>L-cysteinyl-[prolipoprotein] + a 1,2-diacyl-sn-glycero-3-phospho-(1'-sn-glycerol) = an S-1,2-diacyl-sn-glyceryl-L-cysteinyl-[prolipoprotein] + sn-glycerol 1-phosphate + H(+)</text>
        <dbReference type="Rhea" id="RHEA:56712"/>
        <dbReference type="Rhea" id="RHEA-COMP:14679"/>
        <dbReference type="Rhea" id="RHEA-COMP:14680"/>
        <dbReference type="ChEBI" id="CHEBI:15378"/>
        <dbReference type="ChEBI" id="CHEBI:29950"/>
        <dbReference type="ChEBI" id="CHEBI:57685"/>
        <dbReference type="ChEBI" id="CHEBI:64716"/>
        <dbReference type="ChEBI" id="CHEBI:140658"/>
        <dbReference type="EC" id="2.5.1.145"/>
    </reaction>
</comment>
<dbReference type="EMBL" id="JABEPQ010000001">
    <property type="protein sequence ID" value="NNM44787.1"/>
    <property type="molecule type" value="Genomic_DNA"/>
</dbReference>
<evidence type="ECO:0000256" key="6">
    <source>
        <dbReference type="ARBA" id="ARBA00023136"/>
    </source>
</evidence>
<comment type="similarity">
    <text evidence="1 7">Belongs to the Lgt family.</text>
</comment>
<feature type="transmembrane region" description="Helical" evidence="7">
    <location>
        <begin position="249"/>
        <end position="268"/>
    </location>
</feature>
<keyword evidence="2 7" id="KW-1003">Cell membrane</keyword>
<dbReference type="Pfam" id="PF01790">
    <property type="entry name" value="LGT"/>
    <property type="match status" value="1"/>
</dbReference>
<dbReference type="GO" id="GO:0005886">
    <property type="term" value="C:plasma membrane"/>
    <property type="evidence" value="ECO:0007669"/>
    <property type="project" value="UniProtKB-SubCell"/>
</dbReference>
<evidence type="ECO:0000256" key="5">
    <source>
        <dbReference type="ARBA" id="ARBA00022989"/>
    </source>
</evidence>
<dbReference type="GO" id="GO:0042158">
    <property type="term" value="P:lipoprotein biosynthetic process"/>
    <property type="evidence" value="ECO:0007669"/>
    <property type="project" value="UniProtKB-UniRule"/>
</dbReference>
<dbReference type="HAMAP" id="MF_01147">
    <property type="entry name" value="Lgt"/>
    <property type="match status" value="1"/>
</dbReference>
<dbReference type="PANTHER" id="PTHR30589">
    <property type="entry name" value="PROLIPOPROTEIN DIACYLGLYCERYL TRANSFERASE"/>
    <property type="match status" value="1"/>
</dbReference>
<dbReference type="NCBIfam" id="TIGR00544">
    <property type="entry name" value="lgt"/>
    <property type="match status" value="1"/>
</dbReference>
<sequence length="301" mass="32946">MPAAIPSPTTGVWHLGPFPLRAYALCILVGIGVAVWITSRRLADRGYPPEKALDISAWAVPFGIVGGRIYHVITTPEPYFGQNGNPVHALYIWQGGLGIWGAIALGAVGAWIGARRQGVAFLDFADAAAPGVAVAHAIGRWGNWFNNELYGRPTDAPWGLQIHCWDESLGKAVTCEGTSSTVQGIYQPTFLYESIFLLLLALALVLVDRRFRLHRGQVLGLYVAGYPIGRIVVEKMRTDTAELIFGQRLNVWTSIVVFLLGLAIIWWCRRYPHTPRGIPQGESRPATEEAAAPEAKSQHTE</sequence>
<reference evidence="9 10" key="1">
    <citation type="submission" date="2020-04" db="EMBL/GenBank/DDBJ databases">
        <title>Knoellia sp. isolate from air conditioner.</title>
        <authorList>
            <person name="Chea S."/>
            <person name="Kim D.-U."/>
        </authorList>
    </citation>
    <scope>NUCLEOTIDE SEQUENCE [LARGE SCALE GENOMIC DNA]</scope>
    <source>
        <strain evidence="9 10">DB2414S</strain>
    </source>
</reference>
<feature type="binding site" evidence="7">
    <location>
        <position position="140"/>
    </location>
    <ligand>
        <name>a 1,2-diacyl-sn-glycero-3-phospho-(1'-sn-glycerol)</name>
        <dbReference type="ChEBI" id="CHEBI:64716"/>
    </ligand>
</feature>
<dbReference type="Proteomes" id="UP000588586">
    <property type="component" value="Unassembled WGS sequence"/>
</dbReference>
<name>A0A849HJE5_9MICO</name>